<accession>X1TCX2</accession>
<reference evidence="1" key="1">
    <citation type="journal article" date="2014" name="Front. Microbiol.">
        <title>High frequency of phylogenetically diverse reductive dehalogenase-homologous genes in deep subseafloor sedimentary metagenomes.</title>
        <authorList>
            <person name="Kawai M."/>
            <person name="Futagami T."/>
            <person name="Toyoda A."/>
            <person name="Takaki Y."/>
            <person name="Nishi S."/>
            <person name="Hori S."/>
            <person name="Arai W."/>
            <person name="Tsubouchi T."/>
            <person name="Morono Y."/>
            <person name="Uchiyama I."/>
            <person name="Ito T."/>
            <person name="Fujiyama A."/>
            <person name="Inagaki F."/>
            <person name="Takami H."/>
        </authorList>
    </citation>
    <scope>NUCLEOTIDE SEQUENCE</scope>
    <source>
        <strain evidence="1">Expedition CK06-06</strain>
    </source>
</reference>
<organism evidence="1">
    <name type="scientific">marine sediment metagenome</name>
    <dbReference type="NCBI Taxonomy" id="412755"/>
    <lineage>
        <taxon>unclassified sequences</taxon>
        <taxon>metagenomes</taxon>
        <taxon>ecological metagenomes</taxon>
    </lineage>
</organism>
<protein>
    <submittedName>
        <fullName evidence="1">Uncharacterized protein</fullName>
    </submittedName>
</protein>
<feature type="non-terminal residue" evidence="1">
    <location>
        <position position="70"/>
    </location>
</feature>
<comment type="caution">
    <text evidence="1">The sequence shown here is derived from an EMBL/GenBank/DDBJ whole genome shotgun (WGS) entry which is preliminary data.</text>
</comment>
<name>X1TCX2_9ZZZZ</name>
<gene>
    <name evidence="1" type="ORF">S12H4_53472</name>
</gene>
<evidence type="ECO:0000313" key="1">
    <source>
        <dbReference type="EMBL" id="GAJ03163.1"/>
    </source>
</evidence>
<sequence length="70" mass="8095">MNVIERIHMLMKILKEAENIVTWQEDIYTALHNIHADWVTSGRFGMSRMPDMALNKIMVGQRAGNNPVEQ</sequence>
<dbReference type="EMBL" id="BARW01034041">
    <property type="protein sequence ID" value="GAJ03163.1"/>
    <property type="molecule type" value="Genomic_DNA"/>
</dbReference>
<dbReference type="AlphaFoldDB" id="X1TCX2"/>
<proteinExistence type="predicted"/>